<evidence type="ECO:0000259" key="3">
    <source>
        <dbReference type="Pfam" id="PF02885"/>
    </source>
</evidence>
<dbReference type="GO" id="GO:0000162">
    <property type="term" value="P:L-tryptophan biosynthetic process"/>
    <property type="evidence" value="ECO:0007669"/>
    <property type="project" value="InterPro"/>
</dbReference>
<dbReference type="InterPro" id="IPR005940">
    <property type="entry name" value="Anthranilate_Pribosyl_Tfrase"/>
</dbReference>
<feature type="domain" description="Glycosyl transferase family 3 N-terminal" evidence="3">
    <location>
        <begin position="9"/>
        <end position="69"/>
    </location>
</feature>
<name>A0A2U8FTI0_9BURK</name>
<keyword evidence="4" id="KW-0238">DNA-binding</keyword>
<dbReference type="GO" id="GO:0003677">
    <property type="term" value="F:DNA binding"/>
    <property type="evidence" value="ECO:0007669"/>
    <property type="project" value="UniProtKB-KW"/>
</dbReference>
<dbReference type="InterPro" id="IPR036320">
    <property type="entry name" value="Glycosyl_Trfase_fam3_N_dom_sf"/>
</dbReference>
<dbReference type="InterPro" id="IPR035902">
    <property type="entry name" value="Nuc_phospho_transferase"/>
</dbReference>
<dbReference type="GO" id="GO:0004048">
    <property type="term" value="F:anthranilate phosphoribosyltransferase activity"/>
    <property type="evidence" value="ECO:0007669"/>
    <property type="project" value="InterPro"/>
</dbReference>
<keyword evidence="1" id="KW-0328">Glycosyltransferase</keyword>
<dbReference type="KEGG" id="aon:DEH84_09960"/>
<protein>
    <submittedName>
        <fullName evidence="4">DNA-binding protein YbiB</fullName>
    </submittedName>
</protein>
<dbReference type="GO" id="GO:0005829">
    <property type="term" value="C:cytosol"/>
    <property type="evidence" value="ECO:0007669"/>
    <property type="project" value="TreeGrafter"/>
</dbReference>
<dbReference type="Gene3D" id="3.40.1030.10">
    <property type="entry name" value="Nucleoside phosphorylase/phosphoribosyltransferase catalytic domain"/>
    <property type="match status" value="1"/>
</dbReference>
<organism evidence="4 5">
    <name type="scientific">Aquabacterium olei</name>
    <dbReference type="NCBI Taxonomy" id="1296669"/>
    <lineage>
        <taxon>Bacteria</taxon>
        <taxon>Pseudomonadati</taxon>
        <taxon>Pseudomonadota</taxon>
        <taxon>Betaproteobacteria</taxon>
        <taxon>Burkholderiales</taxon>
        <taxon>Aquabacterium</taxon>
    </lineage>
</organism>
<gene>
    <name evidence="4" type="ORF">DEH84_09960</name>
</gene>
<dbReference type="InterPro" id="IPR017459">
    <property type="entry name" value="Glycosyl_Trfase_fam3_N_dom"/>
</dbReference>
<evidence type="ECO:0000256" key="1">
    <source>
        <dbReference type="ARBA" id="ARBA00022676"/>
    </source>
</evidence>
<reference evidence="4 5" key="1">
    <citation type="submission" date="2018-05" db="EMBL/GenBank/DDBJ databases">
        <title>complete genome sequence of Aquabacterium olei NBRC 110486.</title>
        <authorList>
            <person name="Tang B."/>
            <person name="Chang J."/>
            <person name="Zhang L."/>
            <person name="Yang H."/>
        </authorList>
    </citation>
    <scope>NUCLEOTIDE SEQUENCE [LARGE SCALE GENOMIC DNA]</scope>
    <source>
        <strain evidence="4 5">NBRC 110486</strain>
    </source>
</reference>
<dbReference type="Gene3D" id="1.20.970.10">
    <property type="entry name" value="Transferase, Pyrimidine Nucleoside Phosphorylase, Chain C"/>
    <property type="match status" value="1"/>
</dbReference>
<keyword evidence="5" id="KW-1185">Reference proteome</keyword>
<dbReference type="Proteomes" id="UP000244892">
    <property type="component" value="Chromosome"/>
</dbReference>
<accession>A0A2U8FTI0</accession>
<evidence type="ECO:0000313" key="5">
    <source>
        <dbReference type="Proteomes" id="UP000244892"/>
    </source>
</evidence>
<dbReference type="EMBL" id="CP029210">
    <property type="protein sequence ID" value="AWI53724.1"/>
    <property type="molecule type" value="Genomic_DNA"/>
</dbReference>
<dbReference type="PANTHER" id="PTHR43285:SF4">
    <property type="entry name" value="TRANSFERASE"/>
    <property type="match status" value="1"/>
</dbReference>
<keyword evidence="2" id="KW-0808">Transferase</keyword>
<proteinExistence type="predicted"/>
<dbReference type="Pfam" id="PF02885">
    <property type="entry name" value="Glycos_trans_3N"/>
    <property type="match status" value="1"/>
</dbReference>
<sequence>MSIASYIKVIGRGKDGARPLSAEQADDLLSQVLDGKVTDLEIGAFCLAMRIKGETPEELDGFVQASLRRCVPLTAASARVPGSRGTVVLPSYNGARKLPNFTPLLAALLARQGVAVLVHGPTADPTRVTTAEVWRTLRWARVEDEDALVAAWAAARPAFIDTETLCPALAKLLAVRWTIGLRNPGHTVAKLLDPFAASGRPAMRVVNHTHPEYAHSLTGYLQRLRANALLMRGTEGEPVADARRQPRFDVFLQGERDETLSRSPQEGVLSALPELPEGYAADVTAAHIEAMLAGRVAVPDAITAQVDCLVAALARQTER</sequence>
<dbReference type="NCBIfam" id="NF006005">
    <property type="entry name" value="PRK08136.1"/>
    <property type="match status" value="1"/>
</dbReference>
<evidence type="ECO:0000313" key="4">
    <source>
        <dbReference type="EMBL" id="AWI53724.1"/>
    </source>
</evidence>
<dbReference type="RefSeq" id="WP_109036723.1">
    <property type="nucleotide sequence ID" value="NZ_CP029210.1"/>
</dbReference>
<evidence type="ECO:0000256" key="2">
    <source>
        <dbReference type="ARBA" id="ARBA00022679"/>
    </source>
</evidence>
<dbReference type="PANTHER" id="PTHR43285">
    <property type="entry name" value="ANTHRANILATE PHOSPHORIBOSYLTRANSFERASE"/>
    <property type="match status" value="1"/>
</dbReference>
<dbReference type="OrthoDB" id="9768896at2"/>
<dbReference type="SUPFAM" id="SSF47648">
    <property type="entry name" value="Nucleoside phosphorylase/phosphoribosyltransferase N-terminal domain"/>
    <property type="match status" value="1"/>
</dbReference>
<dbReference type="SUPFAM" id="SSF52418">
    <property type="entry name" value="Nucleoside phosphorylase/phosphoribosyltransferase catalytic domain"/>
    <property type="match status" value="1"/>
</dbReference>
<dbReference type="AlphaFoldDB" id="A0A2U8FTI0"/>